<dbReference type="InParanoid" id="A0A1H9FT48"/>
<dbReference type="FunCoup" id="A0A1H9FT48">
    <property type="interactions" value="48"/>
</dbReference>
<comment type="similarity">
    <text evidence="1">Belongs to the UPF0213 family.</text>
</comment>
<organism evidence="3 4">
    <name type="scientific">Neolewinella agarilytica</name>
    <dbReference type="NCBI Taxonomy" id="478744"/>
    <lineage>
        <taxon>Bacteria</taxon>
        <taxon>Pseudomonadati</taxon>
        <taxon>Bacteroidota</taxon>
        <taxon>Saprospiria</taxon>
        <taxon>Saprospirales</taxon>
        <taxon>Lewinellaceae</taxon>
        <taxon>Neolewinella</taxon>
    </lineage>
</organism>
<evidence type="ECO:0000256" key="1">
    <source>
        <dbReference type="ARBA" id="ARBA00007435"/>
    </source>
</evidence>
<dbReference type="Gene3D" id="3.40.1440.10">
    <property type="entry name" value="GIY-YIG endonuclease"/>
    <property type="match status" value="1"/>
</dbReference>
<dbReference type="InterPro" id="IPR035901">
    <property type="entry name" value="GIY-YIG_endonuc_sf"/>
</dbReference>
<proteinExistence type="inferred from homology"/>
<gene>
    <name evidence="3" type="ORF">SAMN05444359_10991</name>
</gene>
<sequence>MYYVYILYSPTKDKYYIGYTGQLTDRFQRHQQGRSKSTKAGRPWLIAYLERFDDPTGAYRRESYIKKQKSRKYVQALVDSYHANPFPLPSQ</sequence>
<name>A0A1H9FT48_9BACT</name>
<dbReference type="InterPro" id="IPR000305">
    <property type="entry name" value="GIY-YIG_endonuc"/>
</dbReference>
<dbReference type="AlphaFoldDB" id="A0A1H9FT48"/>
<feature type="domain" description="GIY-YIG" evidence="2">
    <location>
        <begin position="1"/>
        <end position="75"/>
    </location>
</feature>
<keyword evidence="4" id="KW-1185">Reference proteome</keyword>
<dbReference type="InterPro" id="IPR050190">
    <property type="entry name" value="UPF0213_domain"/>
</dbReference>
<dbReference type="EMBL" id="FOFB01000009">
    <property type="protein sequence ID" value="SEQ41067.1"/>
    <property type="molecule type" value="Genomic_DNA"/>
</dbReference>
<evidence type="ECO:0000259" key="2">
    <source>
        <dbReference type="PROSITE" id="PS50164"/>
    </source>
</evidence>
<accession>A0A1H9FT48</accession>
<dbReference type="PANTHER" id="PTHR34477">
    <property type="entry name" value="UPF0213 PROTEIN YHBQ"/>
    <property type="match status" value="1"/>
</dbReference>
<dbReference type="OrthoDB" id="1495241at2"/>
<evidence type="ECO:0000313" key="4">
    <source>
        <dbReference type="Proteomes" id="UP000199021"/>
    </source>
</evidence>
<keyword evidence="3" id="KW-0540">Nuclease</keyword>
<protein>
    <submittedName>
        <fullName evidence="3">Putative endonuclease</fullName>
    </submittedName>
</protein>
<keyword evidence="3" id="KW-0378">Hydrolase</keyword>
<dbReference type="PANTHER" id="PTHR34477:SF1">
    <property type="entry name" value="UPF0213 PROTEIN YHBQ"/>
    <property type="match status" value="1"/>
</dbReference>
<keyword evidence="3" id="KW-0255">Endonuclease</keyword>
<dbReference type="SUPFAM" id="SSF82771">
    <property type="entry name" value="GIY-YIG endonuclease"/>
    <property type="match status" value="1"/>
</dbReference>
<dbReference type="PROSITE" id="PS50164">
    <property type="entry name" value="GIY_YIG"/>
    <property type="match status" value="1"/>
</dbReference>
<dbReference type="Proteomes" id="UP000199021">
    <property type="component" value="Unassembled WGS sequence"/>
</dbReference>
<dbReference type="RefSeq" id="WP_090167864.1">
    <property type="nucleotide sequence ID" value="NZ_FOFB01000009.1"/>
</dbReference>
<dbReference type="CDD" id="cd10449">
    <property type="entry name" value="GIY-YIG_SLX1_like"/>
    <property type="match status" value="1"/>
</dbReference>
<evidence type="ECO:0000313" key="3">
    <source>
        <dbReference type="EMBL" id="SEQ41067.1"/>
    </source>
</evidence>
<reference evidence="4" key="1">
    <citation type="submission" date="2016-10" db="EMBL/GenBank/DDBJ databases">
        <authorList>
            <person name="Varghese N."/>
            <person name="Submissions S."/>
        </authorList>
    </citation>
    <scope>NUCLEOTIDE SEQUENCE [LARGE SCALE GENOMIC DNA]</scope>
    <source>
        <strain evidence="4">DSM 24740</strain>
    </source>
</reference>
<dbReference type="GO" id="GO:0004519">
    <property type="term" value="F:endonuclease activity"/>
    <property type="evidence" value="ECO:0007669"/>
    <property type="project" value="UniProtKB-KW"/>
</dbReference>
<dbReference type="STRING" id="478744.SAMN05444359_10991"/>
<dbReference type="Pfam" id="PF01541">
    <property type="entry name" value="GIY-YIG"/>
    <property type="match status" value="1"/>
</dbReference>